<accession>A0A498SUF9</accession>
<dbReference type="EMBL" id="UPTC01003854">
    <property type="protein sequence ID" value="VBB34655.1"/>
    <property type="molecule type" value="Genomic_DNA"/>
</dbReference>
<dbReference type="Proteomes" id="UP000276991">
    <property type="component" value="Unassembled WGS sequence"/>
</dbReference>
<name>A0A498SUF9_ACAVI</name>
<organism evidence="5 6">
    <name type="scientific">Acanthocheilonema viteae</name>
    <name type="common">Filarial nematode worm</name>
    <name type="synonym">Dipetalonema viteae</name>
    <dbReference type="NCBI Taxonomy" id="6277"/>
    <lineage>
        <taxon>Eukaryota</taxon>
        <taxon>Metazoa</taxon>
        <taxon>Ecdysozoa</taxon>
        <taxon>Nematoda</taxon>
        <taxon>Chromadorea</taxon>
        <taxon>Rhabditida</taxon>
        <taxon>Spirurina</taxon>
        <taxon>Spiruromorpha</taxon>
        <taxon>Filarioidea</taxon>
        <taxon>Onchocercidae</taxon>
        <taxon>Acanthocheilonema</taxon>
    </lineage>
</organism>
<dbReference type="OrthoDB" id="5809908at2759"/>
<sequence>GTALAKTKTDAHGRFTIKGNSKADMFDPQFTISHKCRTKLCTRRMLLRIPEKYFTSGSTPSELYDVGTIDVKTKFPTETKTCPT</sequence>
<comment type="subcellular location">
    <subcellularLocation>
        <location evidence="1">Secreted</location>
    </subcellularLocation>
</comment>
<gene>
    <name evidence="5" type="ORF">NAV_LOCUS9446</name>
</gene>
<protein>
    <recommendedName>
        <fullName evidence="7">Transthyretin/hydroxyisourate hydrolase domain-containing protein</fullName>
    </recommendedName>
</protein>
<evidence type="ECO:0000256" key="1">
    <source>
        <dbReference type="ARBA" id="ARBA00004613"/>
    </source>
</evidence>
<keyword evidence="6" id="KW-1185">Reference proteome</keyword>
<reference evidence="5 6" key="1">
    <citation type="submission" date="2018-08" db="EMBL/GenBank/DDBJ databases">
        <authorList>
            <person name="Laetsch R D."/>
            <person name="Stevens L."/>
            <person name="Kumar S."/>
            <person name="Blaxter L. M."/>
        </authorList>
    </citation>
    <scope>NUCLEOTIDE SEQUENCE [LARGE SCALE GENOMIC DNA]</scope>
</reference>
<dbReference type="InterPro" id="IPR038479">
    <property type="entry name" value="Transthyretin-like_sf"/>
</dbReference>
<dbReference type="InterPro" id="IPR001534">
    <property type="entry name" value="Transthyretin-like"/>
</dbReference>
<feature type="non-terminal residue" evidence="5">
    <location>
        <position position="1"/>
    </location>
</feature>
<dbReference type="GO" id="GO:0005576">
    <property type="term" value="C:extracellular region"/>
    <property type="evidence" value="ECO:0007669"/>
    <property type="project" value="UniProtKB-SubCell"/>
</dbReference>
<keyword evidence="3" id="KW-0964">Secreted</keyword>
<evidence type="ECO:0008006" key="7">
    <source>
        <dbReference type="Google" id="ProtNLM"/>
    </source>
</evidence>
<evidence type="ECO:0000256" key="4">
    <source>
        <dbReference type="ARBA" id="ARBA00022729"/>
    </source>
</evidence>
<dbReference type="Pfam" id="PF01060">
    <property type="entry name" value="TTR-52"/>
    <property type="match status" value="1"/>
</dbReference>
<evidence type="ECO:0000313" key="5">
    <source>
        <dbReference type="EMBL" id="VBB34655.1"/>
    </source>
</evidence>
<dbReference type="Gene3D" id="2.60.40.3330">
    <property type="match status" value="1"/>
</dbReference>
<dbReference type="PANTHER" id="PTHR21700">
    <property type="entry name" value="TRANSTHYRETIN-LIKE FAMILY PROTEIN-RELATED"/>
    <property type="match status" value="1"/>
</dbReference>
<dbReference type="PANTHER" id="PTHR21700:SF24">
    <property type="entry name" value="TRANSTHYRETIN-LIKE FAMILY PROTEIN"/>
    <property type="match status" value="1"/>
</dbReference>
<dbReference type="AlphaFoldDB" id="A0A498SUF9"/>
<keyword evidence="4" id="KW-0732">Signal</keyword>
<dbReference type="GO" id="GO:0009986">
    <property type="term" value="C:cell surface"/>
    <property type="evidence" value="ECO:0007669"/>
    <property type="project" value="InterPro"/>
</dbReference>
<evidence type="ECO:0000256" key="3">
    <source>
        <dbReference type="ARBA" id="ARBA00022525"/>
    </source>
</evidence>
<comment type="similarity">
    <text evidence="2">Belongs to the nematode transthyretin-like family.</text>
</comment>
<proteinExistence type="inferred from homology"/>
<evidence type="ECO:0000313" key="6">
    <source>
        <dbReference type="Proteomes" id="UP000276991"/>
    </source>
</evidence>
<evidence type="ECO:0000256" key="2">
    <source>
        <dbReference type="ARBA" id="ARBA00010112"/>
    </source>
</evidence>